<organism evidence="6 7">
    <name type="scientific">Primorskyibacter flagellatus</name>
    <dbReference type="NCBI Taxonomy" id="1387277"/>
    <lineage>
        <taxon>Bacteria</taxon>
        <taxon>Pseudomonadati</taxon>
        <taxon>Pseudomonadota</taxon>
        <taxon>Alphaproteobacteria</taxon>
        <taxon>Rhodobacterales</taxon>
        <taxon>Roseobacteraceae</taxon>
        <taxon>Primorskyibacter</taxon>
    </lineage>
</organism>
<dbReference type="InterPro" id="IPR006664">
    <property type="entry name" value="OMP_bac"/>
</dbReference>
<evidence type="ECO:0000256" key="1">
    <source>
        <dbReference type="ARBA" id="ARBA00004442"/>
    </source>
</evidence>
<dbReference type="STRING" id="1387277.SAMN06295998_10338"/>
<keyword evidence="7" id="KW-1185">Reference proteome</keyword>
<keyword evidence="3" id="KW-0998">Cell outer membrane</keyword>
<dbReference type="Gene3D" id="3.30.1330.60">
    <property type="entry name" value="OmpA-like domain"/>
    <property type="match status" value="1"/>
</dbReference>
<accession>A0A1W2AI74</accession>
<dbReference type="SUPFAM" id="SSF103088">
    <property type="entry name" value="OmpA-like"/>
    <property type="match status" value="1"/>
</dbReference>
<dbReference type="CDD" id="cd07185">
    <property type="entry name" value="OmpA_C-like"/>
    <property type="match status" value="1"/>
</dbReference>
<dbReference type="GO" id="GO:0009279">
    <property type="term" value="C:cell outer membrane"/>
    <property type="evidence" value="ECO:0007669"/>
    <property type="project" value="UniProtKB-SubCell"/>
</dbReference>
<evidence type="ECO:0000256" key="2">
    <source>
        <dbReference type="ARBA" id="ARBA00023136"/>
    </source>
</evidence>
<dbReference type="InterPro" id="IPR006665">
    <property type="entry name" value="OmpA-like"/>
</dbReference>
<evidence type="ECO:0000256" key="4">
    <source>
        <dbReference type="PROSITE-ProRule" id="PRU00473"/>
    </source>
</evidence>
<dbReference type="InterPro" id="IPR036737">
    <property type="entry name" value="OmpA-like_sf"/>
</dbReference>
<dbReference type="Proteomes" id="UP000192330">
    <property type="component" value="Unassembled WGS sequence"/>
</dbReference>
<evidence type="ECO:0000313" key="7">
    <source>
        <dbReference type="Proteomes" id="UP000192330"/>
    </source>
</evidence>
<keyword evidence="2 4" id="KW-0472">Membrane</keyword>
<dbReference type="PANTHER" id="PTHR30329:SF21">
    <property type="entry name" value="LIPOPROTEIN YIAD-RELATED"/>
    <property type="match status" value="1"/>
</dbReference>
<name>A0A1W2AI74_9RHOB</name>
<feature type="domain" description="OmpA-like" evidence="5">
    <location>
        <begin position="209"/>
        <end position="326"/>
    </location>
</feature>
<dbReference type="PRINTS" id="PR01021">
    <property type="entry name" value="OMPADOMAIN"/>
</dbReference>
<dbReference type="EMBL" id="FWYD01000003">
    <property type="protein sequence ID" value="SMC60333.1"/>
    <property type="molecule type" value="Genomic_DNA"/>
</dbReference>
<dbReference type="Pfam" id="PF00691">
    <property type="entry name" value="OmpA"/>
    <property type="match status" value="1"/>
</dbReference>
<sequence length="326" mass="34078">MTTITRNRARPLWPFLILAAASVLAMPGKAAIVLDLPTGSRNTAETVVTLDSYRLPIAPWDGTTVPAQRLEGQISRQAFRVGGVGVTTLQILAPLRQQIADQGYDVLFECAAAACGGFDFRFGTEVLPGPAMYVDLTDYRFLAAAAPDQTEHLSLLVSRSAAAGFVQVIRVTAPGADAAPQIGTSAAQPTTTGAVTAPPDAPGDIANSLDSNGHVILTDLIFDTGAAALGTGNFASLEALAAYLRANPDRRIVLVGHTDATGSLEINVALSRRRAASVKDRLVSAYEISASRLDAAGMGYLAPIASNLTDSGREANRRVEAVLLPK</sequence>
<gene>
    <name evidence="6" type="ORF">SAMN06295998_10338</name>
</gene>
<dbReference type="PROSITE" id="PS51123">
    <property type="entry name" value="OMPA_2"/>
    <property type="match status" value="1"/>
</dbReference>
<protein>
    <submittedName>
        <fullName evidence="6">Outer membrane protein OmpA</fullName>
    </submittedName>
</protein>
<evidence type="ECO:0000259" key="5">
    <source>
        <dbReference type="PROSITE" id="PS51123"/>
    </source>
</evidence>
<evidence type="ECO:0000256" key="3">
    <source>
        <dbReference type="ARBA" id="ARBA00023237"/>
    </source>
</evidence>
<dbReference type="InterPro" id="IPR050330">
    <property type="entry name" value="Bact_OuterMem_StrucFunc"/>
</dbReference>
<dbReference type="RefSeq" id="WP_179141433.1">
    <property type="nucleotide sequence ID" value="NZ_FWYD01000003.1"/>
</dbReference>
<dbReference type="PANTHER" id="PTHR30329">
    <property type="entry name" value="STATOR ELEMENT OF FLAGELLAR MOTOR COMPLEX"/>
    <property type="match status" value="1"/>
</dbReference>
<evidence type="ECO:0000313" key="6">
    <source>
        <dbReference type="EMBL" id="SMC60333.1"/>
    </source>
</evidence>
<dbReference type="AlphaFoldDB" id="A0A1W2AI74"/>
<proteinExistence type="predicted"/>
<reference evidence="6 7" key="1">
    <citation type="submission" date="2017-04" db="EMBL/GenBank/DDBJ databases">
        <authorList>
            <person name="Afonso C.L."/>
            <person name="Miller P.J."/>
            <person name="Scott M.A."/>
            <person name="Spackman E."/>
            <person name="Goraichik I."/>
            <person name="Dimitrov K.M."/>
            <person name="Suarez D.L."/>
            <person name="Swayne D.E."/>
        </authorList>
    </citation>
    <scope>NUCLEOTIDE SEQUENCE [LARGE SCALE GENOMIC DNA]</scope>
    <source>
        <strain evidence="6 7">CGMCC 1.12644</strain>
    </source>
</reference>
<comment type="subcellular location">
    <subcellularLocation>
        <location evidence="1">Cell outer membrane</location>
    </subcellularLocation>
</comment>